<dbReference type="PANTHER" id="PTHR48022:SF17">
    <property type="entry name" value="HEXOSE TRANSPORTER"/>
    <property type="match status" value="1"/>
</dbReference>
<feature type="transmembrane region" description="Helical" evidence="9">
    <location>
        <begin position="416"/>
        <end position="437"/>
    </location>
</feature>
<evidence type="ECO:0000313" key="11">
    <source>
        <dbReference type="Proteomes" id="UP001556367"/>
    </source>
</evidence>
<reference evidence="11" key="1">
    <citation type="submission" date="2024-06" db="EMBL/GenBank/DDBJ databases">
        <title>Multi-omics analyses provide insights into the biosynthesis of the anticancer antibiotic pleurotin in Hohenbuehelia grisea.</title>
        <authorList>
            <person name="Weaver J.A."/>
            <person name="Alberti F."/>
        </authorList>
    </citation>
    <scope>NUCLEOTIDE SEQUENCE [LARGE SCALE GENOMIC DNA]</scope>
    <source>
        <strain evidence="11">T-177</strain>
    </source>
</reference>
<evidence type="ECO:0000256" key="6">
    <source>
        <dbReference type="ARBA" id="ARBA00023136"/>
    </source>
</evidence>
<dbReference type="PANTHER" id="PTHR48022">
    <property type="entry name" value="PLASTIDIC GLUCOSE TRANSPORTER 4"/>
    <property type="match status" value="1"/>
</dbReference>
<dbReference type="InterPro" id="IPR036259">
    <property type="entry name" value="MFS_trans_sf"/>
</dbReference>
<evidence type="ECO:0000256" key="4">
    <source>
        <dbReference type="ARBA" id="ARBA00022692"/>
    </source>
</evidence>
<comment type="subcellular location">
    <subcellularLocation>
        <location evidence="1">Membrane</location>
        <topology evidence="1">Multi-pass membrane protein</topology>
    </subcellularLocation>
</comment>
<evidence type="ECO:0000256" key="5">
    <source>
        <dbReference type="ARBA" id="ARBA00022989"/>
    </source>
</evidence>
<gene>
    <name evidence="10" type="ORF">HGRIS_004335</name>
</gene>
<protein>
    <submittedName>
        <fullName evidence="10">Uncharacterized protein</fullName>
    </submittedName>
</protein>
<feature type="region of interest" description="Disordered" evidence="8">
    <location>
        <begin position="25"/>
        <end position="45"/>
    </location>
</feature>
<keyword evidence="4 9" id="KW-0812">Transmembrane</keyword>
<evidence type="ECO:0000256" key="2">
    <source>
        <dbReference type="ARBA" id="ARBA00010992"/>
    </source>
</evidence>
<feature type="compositionally biased region" description="Polar residues" evidence="8">
    <location>
        <begin position="161"/>
        <end position="179"/>
    </location>
</feature>
<dbReference type="PRINTS" id="PR00171">
    <property type="entry name" value="SUGRTRNSPORT"/>
</dbReference>
<evidence type="ECO:0000256" key="9">
    <source>
        <dbReference type="SAM" id="Phobius"/>
    </source>
</evidence>
<evidence type="ECO:0000313" key="10">
    <source>
        <dbReference type="EMBL" id="KAL0945184.1"/>
    </source>
</evidence>
<dbReference type="InterPro" id="IPR003663">
    <property type="entry name" value="Sugar/inositol_transpt"/>
</dbReference>
<comment type="catalytic activity">
    <reaction evidence="7">
        <text>myo-inositol(out) + H(+)(out) = myo-inositol(in) + H(+)(in)</text>
        <dbReference type="Rhea" id="RHEA:60364"/>
        <dbReference type="ChEBI" id="CHEBI:15378"/>
        <dbReference type="ChEBI" id="CHEBI:17268"/>
    </reaction>
</comment>
<comment type="similarity">
    <text evidence="2">Belongs to the major facilitator superfamily. Sugar transporter (TC 2.A.1.1) family.</text>
</comment>
<sequence>MIGAVILPLSAPLPHCGGHHRRALDRLADPPIDPQDGRADGSRSSVLTGAATTAATALDKDLLELPWAFAPLRPAPSQWFELTKSGAKEVFKERLRELSADRNKWKGSNPRCDALDCTQRPLIPALRLAPIPSSHPRAPPTSFPLSPLPHLDLSAVVKSVTPSRSRQIGQNSLPRSANGSVDPKDEDLELLAEGKGKLSLTSSHLFELILSLDHIARDLNHAHKHSPGGASSKATTTKKPRPIVLLHPSQPFSHVSRLILASLAPSLPAISFRSTCPRGQEFQWSNSTDVSEFIRDAARAAKFSVCITHDYERDGDSKAKDKLDETVVDVELTGINFIFYYGTTSFKRSGISDPFLITITTNIVNIFMTLPGMWGVERFGRHSLLLVGACAFANSSIAIVDVTISVENIAGQKVLIAFVCIYIAFFAYTWGPIAWVATVRAKAMSLSIASNWLWNFGIGYATPYLVNVEPGSAGPAKFCIPETKGLSLEQIDVLYTHTVPWKAGPHWAKLMAEDAATIERNGSSRNEDKGRECLMFLCFHTPFAVSLMFLRLSMTT</sequence>
<keyword evidence="3" id="KW-0813">Transport</keyword>
<keyword evidence="6 9" id="KW-0472">Membrane</keyword>
<feature type="transmembrane region" description="Helical" evidence="9">
    <location>
        <begin position="355"/>
        <end position="376"/>
    </location>
</feature>
<evidence type="ECO:0000256" key="3">
    <source>
        <dbReference type="ARBA" id="ARBA00022448"/>
    </source>
</evidence>
<name>A0ABR3IPH0_9AGAR</name>
<feature type="transmembrane region" description="Helical" evidence="9">
    <location>
        <begin position="533"/>
        <end position="554"/>
    </location>
</feature>
<keyword evidence="5 9" id="KW-1133">Transmembrane helix</keyword>
<accession>A0ABR3IPH0</accession>
<dbReference type="Gene3D" id="1.20.1250.20">
    <property type="entry name" value="MFS general substrate transporter like domains"/>
    <property type="match status" value="1"/>
</dbReference>
<evidence type="ECO:0000256" key="7">
    <source>
        <dbReference type="ARBA" id="ARBA00049119"/>
    </source>
</evidence>
<feature type="transmembrane region" description="Helical" evidence="9">
    <location>
        <begin position="383"/>
        <end position="404"/>
    </location>
</feature>
<dbReference type="InterPro" id="IPR005828">
    <property type="entry name" value="MFS_sugar_transport-like"/>
</dbReference>
<dbReference type="Pfam" id="PF00083">
    <property type="entry name" value="Sugar_tr"/>
    <property type="match status" value="1"/>
</dbReference>
<organism evidence="10 11">
    <name type="scientific">Hohenbuehelia grisea</name>
    <dbReference type="NCBI Taxonomy" id="104357"/>
    <lineage>
        <taxon>Eukaryota</taxon>
        <taxon>Fungi</taxon>
        <taxon>Dikarya</taxon>
        <taxon>Basidiomycota</taxon>
        <taxon>Agaricomycotina</taxon>
        <taxon>Agaricomycetes</taxon>
        <taxon>Agaricomycetidae</taxon>
        <taxon>Agaricales</taxon>
        <taxon>Pleurotineae</taxon>
        <taxon>Pleurotaceae</taxon>
        <taxon>Hohenbuehelia</taxon>
    </lineage>
</organism>
<feature type="region of interest" description="Disordered" evidence="8">
    <location>
        <begin position="161"/>
        <end position="184"/>
    </location>
</feature>
<dbReference type="InterPro" id="IPR050360">
    <property type="entry name" value="MFS_Sugar_Transporters"/>
</dbReference>
<evidence type="ECO:0000256" key="1">
    <source>
        <dbReference type="ARBA" id="ARBA00004141"/>
    </source>
</evidence>
<dbReference type="SUPFAM" id="SSF103473">
    <property type="entry name" value="MFS general substrate transporter"/>
    <property type="match status" value="1"/>
</dbReference>
<comment type="caution">
    <text evidence="10">The sequence shown here is derived from an EMBL/GenBank/DDBJ whole genome shotgun (WGS) entry which is preliminary data.</text>
</comment>
<dbReference type="Proteomes" id="UP001556367">
    <property type="component" value="Unassembled WGS sequence"/>
</dbReference>
<dbReference type="EMBL" id="JASNQZ010000019">
    <property type="protein sequence ID" value="KAL0945184.1"/>
    <property type="molecule type" value="Genomic_DNA"/>
</dbReference>
<evidence type="ECO:0000256" key="8">
    <source>
        <dbReference type="SAM" id="MobiDB-lite"/>
    </source>
</evidence>
<keyword evidence="11" id="KW-1185">Reference proteome</keyword>
<proteinExistence type="inferred from homology"/>